<dbReference type="EC" id="3.5.1.44" evidence="5"/>
<dbReference type="GO" id="GO:0050568">
    <property type="term" value="F:protein-glutamine glutaminase activity"/>
    <property type="evidence" value="ECO:0007669"/>
    <property type="project" value="UniProtKB-UniRule"/>
</dbReference>
<dbReference type="GO" id="GO:0005737">
    <property type="term" value="C:cytoplasm"/>
    <property type="evidence" value="ECO:0007669"/>
    <property type="project" value="UniProtKB-SubCell"/>
</dbReference>
<keyword evidence="2 5" id="KW-0145">Chemotaxis</keyword>
<dbReference type="PANTHER" id="PTHR42872">
    <property type="entry name" value="PROTEIN-GLUTAMATE METHYLESTERASE/PROTEIN-GLUTAMINE GLUTAMINASE"/>
    <property type="match status" value="1"/>
</dbReference>
<dbReference type="CDD" id="cd17541">
    <property type="entry name" value="REC_CheB-like"/>
    <property type="match status" value="1"/>
</dbReference>
<evidence type="ECO:0000256" key="5">
    <source>
        <dbReference type="HAMAP-Rule" id="MF_00099"/>
    </source>
</evidence>
<dbReference type="GO" id="GO:0006935">
    <property type="term" value="P:chemotaxis"/>
    <property type="evidence" value="ECO:0007669"/>
    <property type="project" value="UniProtKB-UniRule"/>
</dbReference>
<dbReference type="PANTHER" id="PTHR42872:SF6">
    <property type="entry name" value="PROTEIN-GLUTAMATE METHYLESTERASE_PROTEIN-GLUTAMINE GLUTAMINASE"/>
    <property type="match status" value="1"/>
</dbReference>
<evidence type="ECO:0000256" key="6">
    <source>
        <dbReference type="PROSITE-ProRule" id="PRU00050"/>
    </source>
</evidence>
<feature type="domain" description="CheB-type methylesterase" evidence="9">
    <location>
        <begin position="162"/>
        <end position="354"/>
    </location>
</feature>
<comment type="catalytic activity">
    <reaction evidence="4 5">
        <text>[protein]-L-glutamate 5-O-methyl ester + H2O = L-glutamyl-[protein] + methanol + H(+)</text>
        <dbReference type="Rhea" id="RHEA:23236"/>
        <dbReference type="Rhea" id="RHEA-COMP:10208"/>
        <dbReference type="Rhea" id="RHEA-COMP:10311"/>
        <dbReference type="ChEBI" id="CHEBI:15377"/>
        <dbReference type="ChEBI" id="CHEBI:15378"/>
        <dbReference type="ChEBI" id="CHEBI:17790"/>
        <dbReference type="ChEBI" id="CHEBI:29973"/>
        <dbReference type="ChEBI" id="CHEBI:82795"/>
        <dbReference type="EC" id="3.1.1.61"/>
    </reaction>
</comment>
<dbReference type="SUPFAM" id="SSF52738">
    <property type="entry name" value="Methylesterase CheB, C-terminal domain"/>
    <property type="match status" value="1"/>
</dbReference>
<dbReference type="HAMAP" id="MF_00099">
    <property type="entry name" value="CheB_chemtxs"/>
    <property type="match status" value="1"/>
</dbReference>
<dbReference type="Pfam" id="PF01339">
    <property type="entry name" value="CheB_methylest"/>
    <property type="match status" value="1"/>
</dbReference>
<dbReference type="Gene3D" id="3.40.50.2300">
    <property type="match status" value="1"/>
</dbReference>
<dbReference type="PIRSF" id="PIRSF000876">
    <property type="entry name" value="RR_chemtxs_CheB"/>
    <property type="match status" value="1"/>
</dbReference>
<reference evidence="10 11" key="1">
    <citation type="journal article" date="2016" name="Nat. Commun.">
        <title>Thousands of microbial genomes shed light on interconnected biogeochemical processes in an aquifer system.</title>
        <authorList>
            <person name="Anantharaman K."/>
            <person name="Brown C.T."/>
            <person name="Hug L.A."/>
            <person name="Sharon I."/>
            <person name="Castelle C.J."/>
            <person name="Probst A.J."/>
            <person name="Thomas B.C."/>
            <person name="Singh A."/>
            <person name="Wilkins M.J."/>
            <person name="Karaoz U."/>
            <person name="Brodie E.L."/>
            <person name="Williams K.H."/>
            <person name="Hubbard S.S."/>
            <person name="Banfield J.F."/>
        </authorList>
    </citation>
    <scope>NUCLEOTIDE SEQUENCE [LARGE SCALE GENOMIC DNA]</scope>
</reference>
<name>A0A1F2UGE6_9ACTN</name>
<dbReference type="NCBIfam" id="NF001965">
    <property type="entry name" value="PRK00742.1"/>
    <property type="match status" value="1"/>
</dbReference>
<feature type="active site" evidence="5 6">
    <location>
        <position position="174"/>
    </location>
</feature>
<dbReference type="InterPro" id="IPR035909">
    <property type="entry name" value="CheB_C"/>
</dbReference>
<keyword evidence="1 5" id="KW-0963">Cytoplasm</keyword>
<feature type="active site" evidence="5 6">
    <location>
        <position position="296"/>
    </location>
</feature>
<dbReference type="SUPFAM" id="SSF52172">
    <property type="entry name" value="CheY-like"/>
    <property type="match status" value="1"/>
</dbReference>
<comment type="caution">
    <text evidence="10">The sequence shown here is derived from an EMBL/GenBank/DDBJ whole genome shotgun (WGS) entry which is preliminary data.</text>
</comment>
<comment type="subcellular location">
    <subcellularLocation>
        <location evidence="5">Cytoplasm</location>
    </subcellularLocation>
</comment>
<evidence type="ECO:0000313" key="10">
    <source>
        <dbReference type="EMBL" id="OFW32114.1"/>
    </source>
</evidence>
<comment type="function">
    <text evidence="5">Involved in chemotaxis. Part of a chemotaxis signal transduction system that modulates chemotaxis in response to various stimuli. Catalyzes the demethylation of specific methylglutamate residues introduced into the chemoreceptors (methyl-accepting chemotaxis proteins or MCP) by CheR. Also mediates the irreversible deamidation of specific glutamine residues to glutamic acid.</text>
</comment>
<comment type="domain">
    <text evidence="5">Contains a C-terminal catalytic domain, and an N-terminal region which modulates catalytic activity.</text>
</comment>
<dbReference type="InterPro" id="IPR008248">
    <property type="entry name" value="CheB-like"/>
</dbReference>
<dbReference type="Proteomes" id="UP000178086">
    <property type="component" value="Unassembled WGS sequence"/>
</dbReference>
<gene>
    <name evidence="5" type="primary">cheB</name>
    <name evidence="10" type="ORF">A2074_04450</name>
</gene>
<comment type="similarity">
    <text evidence="5">Belongs to the CheB family.</text>
</comment>
<feature type="active site" evidence="5 6">
    <location>
        <position position="200"/>
    </location>
</feature>
<dbReference type="NCBIfam" id="NF009206">
    <property type="entry name" value="PRK12555.1"/>
    <property type="match status" value="1"/>
</dbReference>
<dbReference type="AlphaFoldDB" id="A0A1F2UGE6"/>
<keyword evidence="3 5" id="KW-0378">Hydrolase</keyword>
<evidence type="ECO:0000256" key="2">
    <source>
        <dbReference type="ARBA" id="ARBA00022500"/>
    </source>
</evidence>
<feature type="domain" description="Response regulatory" evidence="8">
    <location>
        <begin position="5"/>
        <end position="122"/>
    </location>
</feature>
<sequence length="355" mass="38237">MSKIKVLVVDDSAVIRQLVKEILESDSEIEVVAVASDAHFAERKIQVHAPDVITLDVEMPGMDGITFLEKIMQTNPIPVVMLSSYTDSHASETFKALELGAVDFVKKPKISSSEAIEVLAEELIAKVKAASKANIRKKESKPALVSARPVDKELERKHTAPSRIGESIIVLGASTGGTVAISDFLALLPKDSPGIAIVQHMPEQFTKAYADRINGLVKLDVSEARNGDRVRRGIVLIAPGGKHMLLQKDYQGYYVQVKDGPPVNRHKPSVDVLFRSAASSAGHEAIGIILTGMGSDGAKGMRELKDAGAFNIAQSKETCVVFGMPKVAIELGGVDKIASIEQIPYLLAQRNRKAS</sequence>
<dbReference type="EMBL" id="MELI01000104">
    <property type="protein sequence ID" value="OFW32114.1"/>
    <property type="molecule type" value="Genomic_DNA"/>
</dbReference>
<dbReference type="PROSITE" id="PS50122">
    <property type="entry name" value="CHEB"/>
    <property type="match status" value="1"/>
</dbReference>
<keyword evidence="5 7" id="KW-0597">Phosphoprotein</keyword>
<dbReference type="GO" id="GO:0008984">
    <property type="term" value="F:protein-glutamate methylesterase activity"/>
    <property type="evidence" value="ECO:0007669"/>
    <property type="project" value="UniProtKB-UniRule"/>
</dbReference>
<evidence type="ECO:0000256" key="3">
    <source>
        <dbReference type="ARBA" id="ARBA00022801"/>
    </source>
</evidence>
<dbReference type="GO" id="GO:0000156">
    <property type="term" value="F:phosphorelay response regulator activity"/>
    <property type="evidence" value="ECO:0007669"/>
    <property type="project" value="InterPro"/>
</dbReference>
<dbReference type="EC" id="3.1.1.61" evidence="5"/>
<dbReference type="PROSITE" id="PS50110">
    <property type="entry name" value="RESPONSE_REGULATORY"/>
    <property type="match status" value="1"/>
</dbReference>
<evidence type="ECO:0000256" key="7">
    <source>
        <dbReference type="PROSITE-ProRule" id="PRU00169"/>
    </source>
</evidence>
<evidence type="ECO:0000256" key="1">
    <source>
        <dbReference type="ARBA" id="ARBA00022490"/>
    </source>
</evidence>
<comment type="catalytic activity">
    <reaction evidence="5">
        <text>L-glutaminyl-[protein] + H2O = L-glutamyl-[protein] + NH4(+)</text>
        <dbReference type="Rhea" id="RHEA:16441"/>
        <dbReference type="Rhea" id="RHEA-COMP:10207"/>
        <dbReference type="Rhea" id="RHEA-COMP:10208"/>
        <dbReference type="ChEBI" id="CHEBI:15377"/>
        <dbReference type="ChEBI" id="CHEBI:28938"/>
        <dbReference type="ChEBI" id="CHEBI:29973"/>
        <dbReference type="ChEBI" id="CHEBI:30011"/>
        <dbReference type="EC" id="3.5.1.44"/>
    </reaction>
</comment>
<organism evidence="10 11">
    <name type="scientific">Candidatus Aquicultor primus</name>
    <dbReference type="NCBI Taxonomy" id="1797195"/>
    <lineage>
        <taxon>Bacteria</taxon>
        <taxon>Bacillati</taxon>
        <taxon>Actinomycetota</taxon>
        <taxon>Candidatus Aquicultoria</taxon>
        <taxon>Candidatus Aquicultorales</taxon>
        <taxon>Candidatus Aquicultoraceae</taxon>
        <taxon>Candidatus Aquicultor</taxon>
    </lineage>
</organism>
<evidence type="ECO:0000259" key="9">
    <source>
        <dbReference type="PROSITE" id="PS50122"/>
    </source>
</evidence>
<dbReference type="InterPro" id="IPR001789">
    <property type="entry name" value="Sig_transdc_resp-reg_receiver"/>
</dbReference>
<dbReference type="SMART" id="SM00448">
    <property type="entry name" value="REC"/>
    <property type="match status" value="1"/>
</dbReference>
<comment type="PTM">
    <text evidence="5">Phosphorylated by CheA. Phosphorylation of the N-terminal regulatory domain activates the methylesterase activity.</text>
</comment>
<proteinExistence type="inferred from homology"/>
<dbReference type="Pfam" id="PF00072">
    <property type="entry name" value="Response_reg"/>
    <property type="match status" value="1"/>
</dbReference>
<dbReference type="Gene3D" id="3.40.50.180">
    <property type="entry name" value="Methylesterase CheB, C-terminal domain"/>
    <property type="match status" value="1"/>
</dbReference>
<dbReference type="InterPro" id="IPR000673">
    <property type="entry name" value="Sig_transdc_resp-reg_Me-estase"/>
</dbReference>
<accession>A0A1F2UGE6</accession>
<protein>
    <recommendedName>
        <fullName evidence="5">Protein-glutamate methylesterase/protein-glutamine glutaminase</fullName>
        <ecNumber evidence="5">3.1.1.61</ecNumber>
        <ecNumber evidence="5">3.5.1.44</ecNumber>
    </recommendedName>
</protein>
<feature type="modified residue" description="4-aspartylphosphate" evidence="5 7">
    <location>
        <position position="56"/>
    </location>
</feature>
<dbReference type="CDD" id="cd16432">
    <property type="entry name" value="CheB_Rec"/>
    <property type="match status" value="1"/>
</dbReference>
<evidence type="ECO:0000313" key="11">
    <source>
        <dbReference type="Proteomes" id="UP000178086"/>
    </source>
</evidence>
<evidence type="ECO:0000256" key="4">
    <source>
        <dbReference type="ARBA" id="ARBA00048267"/>
    </source>
</evidence>
<dbReference type="InterPro" id="IPR011006">
    <property type="entry name" value="CheY-like_superfamily"/>
</dbReference>
<evidence type="ECO:0000259" key="8">
    <source>
        <dbReference type="PROSITE" id="PS50110"/>
    </source>
</evidence>